<evidence type="ECO:0000313" key="1">
    <source>
        <dbReference type="EMBL" id="MDO7905628.1"/>
    </source>
</evidence>
<dbReference type="InterPro" id="IPR017101">
    <property type="entry name" value="P-loop_ATP/GTP-bd_All4644_prd"/>
</dbReference>
<comment type="caution">
    <text evidence="1">The sequence shown here is derived from an EMBL/GenBank/DDBJ whole genome shotgun (WGS) entry which is preliminary data.</text>
</comment>
<dbReference type="SUPFAM" id="SSF52540">
    <property type="entry name" value="P-loop containing nucleoside triphosphate hydrolases"/>
    <property type="match status" value="1"/>
</dbReference>
<dbReference type="EMBL" id="JAUQTB010000002">
    <property type="protein sequence ID" value="MDO7905628.1"/>
    <property type="molecule type" value="Genomic_DNA"/>
</dbReference>
<keyword evidence="1" id="KW-0547">Nucleotide-binding</keyword>
<dbReference type="PIRSF" id="PIRSF037081">
    <property type="entry name" value="P-loop_All4644_prd"/>
    <property type="match status" value="1"/>
</dbReference>
<dbReference type="PANTHER" id="PTHR12083">
    <property type="entry name" value="BIFUNCTIONAL POLYNUCLEOTIDE PHOSPHATASE/KINASE"/>
    <property type="match status" value="1"/>
</dbReference>
<accession>A0ABT9C8P8</accession>
<gene>
    <name evidence="1" type="ORF">Q5741_04280</name>
</gene>
<dbReference type="Proteomes" id="UP001240171">
    <property type="component" value="Unassembled WGS sequence"/>
</dbReference>
<protein>
    <submittedName>
        <fullName evidence="1">ATP-binding protein</fullName>
    </submittedName>
</protein>
<name>A0ABT9C8P8_9BACL</name>
<organism evidence="1 2">
    <name type="scientific">Paenibacillus lacisoli</name>
    <dbReference type="NCBI Taxonomy" id="3064525"/>
    <lineage>
        <taxon>Bacteria</taxon>
        <taxon>Bacillati</taxon>
        <taxon>Bacillota</taxon>
        <taxon>Bacilli</taxon>
        <taxon>Bacillales</taxon>
        <taxon>Paenibacillaceae</taxon>
        <taxon>Paenibacillus</taxon>
    </lineage>
</organism>
<reference evidence="1 2" key="1">
    <citation type="submission" date="2023-07" db="EMBL/GenBank/DDBJ databases">
        <title>Paenibacillus sp. JX-17 nov. isolated from soil.</title>
        <authorList>
            <person name="Wan Y."/>
            <person name="Liu B."/>
        </authorList>
    </citation>
    <scope>NUCLEOTIDE SEQUENCE [LARGE SCALE GENOMIC DNA]</scope>
    <source>
        <strain evidence="1 2">JX-17</strain>
    </source>
</reference>
<dbReference type="PANTHER" id="PTHR12083:SF9">
    <property type="entry name" value="BIFUNCTIONAL POLYNUCLEOTIDE PHOSPHATASE_KINASE"/>
    <property type="match status" value="1"/>
</dbReference>
<keyword evidence="2" id="KW-1185">Reference proteome</keyword>
<dbReference type="RefSeq" id="WP_305022832.1">
    <property type="nucleotide sequence ID" value="NZ_JAUQTB010000002.1"/>
</dbReference>
<dbReference type="GO" id="GO:0005524">
    <property type="term" value="F:ATP binding"/>
    <property type="evidence" value="ECO:0007669"/>
    <property type="project" value="UniProtKB-KW"/>
</dbReference>
<dbReference type="Gene3D" id="3.40.50.300">
    <property type="entry name" value="P-loop containing nucleotide triphosphate hydrolases"/>
    <property type="match status" value="1"/>
</dbReference>
<keyword evidence="1" id="KW-0067">ATP-binding</keyword>
<dbReference type="Pfam" id="PF13671">
    <property type="entry name" value="AAA_33"/>
    <property type="match status" value="1"/>
</dbReference>
<dbReference type="InterPro" id="IPR027417">
    <property type="entry name" value="P-loop_NTPase"/>
</dbReference>
<sequence>MECVILIGIQASGKSTFYKERFFRTHMRINLDMLKTRHREQIYLEASLAARQPFVVDNTNPTVEERQKYIQKARAARFRVIGYYFEPDAEVSLERNNKRTGREKIPEIGIRSTLGKLTIPSYYEGFDELYIVTARDGEFEIKELLNQL</sequence>
<evidence type="ECO:0000313" key="2">
    <source>
        <dbReference type="Proteomes" id="UP001240171"/>
    </source>
</evidence>
<proteinExistence type="predicted"/>